<dbReference type="AlphaFoldDB" id="W9GVW8"/>
<dbReference type="STRING" id="1385369.N825_25440"/>
<protein>
    <recommendedName>
        <fullName evidence="3">DUF1833 domain-containing protein</fullName>
    </recommendedName>
</protein>
<dbReference type="RefSeq" id="WP_037460074.1">
    <property type="nucleotide sequence ID" value="NZ_AVFL01000036.1"/>
</dbReference>
<dbReference type="Proteomes" id="UP000019486">
    <property type="component" value="Unassembled WGS sequence"/>
</dbReference>
<sequence length="157" mass="17371">MPRQVSERVWDGLQASETGQAYILLVRISHPDLEDPIRLAANQADVISRGARYVAYPMDVALPADKERETARVTIRIDNVDQMIVTTLRQIATPVSVDIEIVELDTPDLLEAGPYSFELASASYDALQVSGSLGYEPKLRNAWPDLRYDPATAPGVF</sequence>
<reference evidence="1 2" key="1">
    <citation type="submission" date="2013-08" db="EMBL/GenBank/DDBJ databases">
        <title>The genome sequence of Skermanella stibiiresistens.</title>
        <authorList>
            <person name="Zhu W."/>
            <person name="Wang G."/>
        </authorList>
    </citation>
    <scope>NUCLEOTIDE SEQUENCE [LARGE SCALE GENOMIC DNA]</scope>
    <source>
        <strain evidence="1 2">SB22</strain>
    </source>
</reference>
<evidence type="ECO:0008006" key="3">
    <source>
        <dbReference type="Google" id="ProtNLM"/>
    </source>
</evidence>
<name>W9GVW8_9PROT</name>
<evidence type="ECO:0000313" key="1">
    <source>
        <dbReference type="EMBL" id="EWY36781.1"/>
    </source>
</evidence>
<comment type="caution">
    <text evidence="1">The sequence shown here is derived from an EMBL/GenBank/DDBJ whole genome shotgun (WGS) entry which is preliminary data.</text>
</comment>
<gene>
    <name evidence="1" type="ORF">N825_25440</name>
</gene>
<evidence type="ECO:0000313" key="2">
    <source>
        <dbReference type="Proteomes" id="UP000019486"/>
    </source>
</evidence>
<dbReference type="EMBL" id="AVFL01000036">
    <property type="protein sequence ID" value="EWY36781.1"/>
    <property type="molecule type" value="Genomic_DNA"/>
</dbReference>
<accession>W9GVW8</accession>
<dbReference type="InterPro" id="IPR014974">
    <property type="entry name" value="DUF1833"/>
</dbReference>
<proteinExistence type="predicted"/>
<dbReference type="Pfam" id="PF08875">
    <property type="entry name" value="DUF1833"/>
    <property type="match status" value="1"/>
</dbReference>
<keyword evidence="2" id="KW-1185">Reference proteome</keyword>
<organism evidence="1 2">
    <name type="scientific">Skermanella stibiiresistens SB22</name>
    <dbReference type="NCBI Taxonomy" id="1385369"/>
    <lineage>
        <taxon>Bacteria</taxon>
        <taxon>Pseudomonadati</taxon>
        <taxon>Pseudomonadota</taxon>
        <taxon>Alphaproteobacteria</taxon>
        <taxon>Rhodospirillales</taxon>
        <taxon>Azospirillaceae</taxon>
        <taxon>Skermanella</taxon>
    </lineage>
</organism>